<reference evidence="2 3" key="1">
    <citation type="journal article" date="2019" name="Int. J. Syst. Evol. Microbiol.">
        <title>The Global Catalogue of Microorganisms (GCM) 10K type strain sequencing project: providing services to taxonomists for standard genome sequencing and annotation.</title>
        <authorList>
            <consortium name="The Broad Institute Genomics Platform"/>
            <consortium name="The Broad Institute Genome Sequencing Center for Infectious Disease"/>
            <person name="Wu L."/>
            <person name="Ma J."/>
        </authorList>
    </citation>
    <scope>NUCLEOTIDE SEQUENCE [LARGE SCALE GENOMIC DNA]</scope>
    <source>
        <strain evidence="2 3">JCM 9933</strain>
    </source>
</reference>
<evidence type="ECO:0000313" key="2">
    <source>
        <dbReference type="EMBL" id="GAA0594722.1"/>
    </source>
</evidence>
<sequence length="349" mass="36720">MNGRPLTVLSVAYPLAPVGPDAVGGAEQVLSAVDRALAAAGHRSVVVAQEGSVVAGALRPVPRPSGELDDAAQAKARADTARAVAAAVRAERVDAVHLHGVDFHAYLPPPGPPALVTLHLPPSWYPVEALRPSRPGTWLHGVSASQHAALRDMRAGPLLPPVSNGVPVEALGEARHARRSFALVLGRVCPEKGQHLALRAARAADVPLLIGGEVYPYEAHERYFAEEVAPLLDRRRRFLGPVGFARKRRLLAAARCVLVPSTAPETSSLVAMEAAACGTPVVAFPSGALPEVVEHGRIGFLVPDAAGMAEAISGVGALDPGAIRWAARERFSDARMADRYLALYRWLAA</sequence>
<dbReference type="EMBL" id="BAAAFZ010000060">
    <property type="protein sequence ID" value="GAA0594722.1"/>
    <property type="molecule type" value="Genomic_DNA"/>
</dbReference>
<evidence type="ECO:0000313" key="3">
    <source>
        <dbReference type="Proteomes" id="UP001501588"/>
    </source>
</evidence>
<dbReference type="Pfam" id="PF13439">
    <property type="entry name" value="Glyco_transf_4"/>
    <property type="match status" value="1"/>
</dbReference>
<proteinExistence type="predicted"/>
<gene>
    <name evidence="2" type="ORF">GCM10009416_36220</name>
</gene>
<organism evidence="2 3">
    <name type="scientific">Craurococcus roseus</name>
    <dbReference type="NCBI Taxonomy" id="77585"/>
    <lineage>
        <taxon>Bacteria</taxon>
        <taxon>Pseudomonadati</taxon>
        <taxon>Pseudomonadota</taxon>
        <taxon>Alphaproteobacteria</taxon>
        <taxon>Acetobacterales</taxon>
        <taxon>Acetobacteraceae</taxon>
        <taxon>Craurococcus</taxon>
    </lineage>
</organism>
<dbReference type="Gene3D" id="3.40.50.2000">
    <property type="entry name" value="Glycogen Phosphorylase B"/>
    <property type="match status" value="2"/>
</dbReference>
<evidence type="ECO:0000259" key="1">
    <source>
        <dbReference type="Pfam" id="PF13439"/>
    </source>
</evidence>
<dbReference type="RefSeq" id="WP_343896791.1">
    <property type="nucleotide sequence ID" value="NZ_BAAAFZ010000060.1"/>
</dbReference>
<comment type="caution">
    <text evidence="2">The sequence shown here is derived from an EMBL/GenBank/DDBJ whole genome shotgun (WGS) entry which is preliminary data.</text>
</comment>
<feature type="domain" description="Glycosyltransferase subfamily 4-like N-terminal" evidence="1">
    <location>
        <begin position="23"/>
        <end position="134"/>
    </location>
</feature>
<dbReference type="InterPro" id="IPR028098">
    <property type="entry name" value="Glyco_trans_4-like_N"/>
</dbReference>
<accession>A0ABN1FNU9</accession>
<name>A0ABN1FNU9_9PROT</name>
<dbReference type="SUPFAM" id="SSF53756">
    <property type="entry name" value="UDP-Glycosyltransferase/glycogen phosphorylase"/>
    <property type="match status" value="1"/>
</dbReference>
<protein>
    <submittedName>
        <fullName evidence="2">Glycosyltransferase</fullName>
    </submittedName>
</protein>
<keyword evidence="3" id="KW-1185">Reference proteome</keyword>
<dbReference type="Proteomes" id="UP001501588">
    <property type="component" value="Unassembled WGS sequence"/>
</dbReference>
<dbReference type="Pfam" id="PF13692">
    <property type="entry name" value="Glyco_trans_1_4"/>
    <property type="match status" value="1"/>
</dbReference>
<dbReference type="PANTHER" id="PTHR12526">
    <property type="entry name" value="GLYCOSYLTRANSFERASE"/>
    <property type="match status" value="1"/>
</dbReference>